<feature type="region of interest" description="Disordered" evidence="1">
    <location>
        <begin position="413"/>
        <end position="443"/>
    </location>
</feature>
<feature type="region of interest" description="Disordered" evidence="1">
    <location>
        <begin position="458"/>
        <end position="490"/>
    </location>
</feature>
<keyword evidence="2" id="KW-1133">Transmembrane helix</keyword>
<evidence type="ECO:0008006" key="6">
    <source>
        <dbReference type="Google" id="ProtNLM"/>
    </source>
</evidence>
<feature type="compositionally biased region" description="Pro residues" evidence="1">
    <location>
        <begin position="540"/>
        <end position="550"/>
    </location>
</feature>
<keyword evidence="2" id="KW-0812">Transmembrane</keyword>
<dbReference type="EMBL" id="ML178825">
    <property type="protein sequence ID" value="TFL01433.1"/>
    <property type="molecule type" value="Genomic_DNA"/>
</dbReference>
<feature type="compositionally biased region" description="Low complexity" evidence="1">
    <location>
        <begin position="458"/>
        <end position="471"/>
    </location>
</feature>
<keyword evidence="2" id="KW-0472">Membrane</keyword>
<proteinExistence type="predicted"/>
<feature type="signal peptide" evidence="3">
    <location>
        <begin position="1"/>
        <end position="22"/>
    </location>
</feature>
<reference evidence="4 5" key="1">
    <citation type="journal article" date="2019" name="Nat. Ecol. Evol.">
        <title>Megaphylogeny resolves global patterns of mushroom evolution.</title>
        <authorList>
            <person name="Varga T."/>
            <person name="Krizsan K."/>
            <person name="Foldi C."/>
            <person name="Dima B."/>
            <person name="Sanchez-Garcia M."/>
            <person name="Sanchez-Ramirez S."/>
            <person name="Szollosi G.J."/>
            <person name="Szarkandi J.G."/>
            <person name="Papp V."/>
            <person name="Albert L."/>
            <person name="Andreopoulos W."/>
            <person name="Angelini C."/>
            <person name="Antonin V."/>
            <person name="Barry K.W."/>
            <person name="Bougher N.L."/>
            <person name="Buchanan P."/>
            <person name="Buyck B."/>
            <person name="Bense V."/>
            <person name="Catcheside P."/>
            <person name="Chovatia M."/>
            <person name="Cooper J."/>
            <person name="Damon W."/>
            <person name="Desjardin D."/>
            <person name="Finy P."/>
            <person name="Geml J."/>
            <person name="Haridas S."/>
            <person name="Hughes K."/>
            <person name="Justo A."/>
            <person name="Karasinski D."/>
            <person name="Kautmanova I."/>
            <person name="Kiss B."/>
            <person name="Kocsube S."/>
            <person name="Kotiranta H."/>
            <person name="LaButti K.M."/>
            <person name="Lechner B.E."/>
            <person name="Liimatainen K."/>
            <person name="Lipzen A."/>
            <person name="Lukacs Z."/>
            <person name="Mihaltcheva S."/>
            <person name="Morgado L.N."/>
            <person name="Niskanen T."/>
            <person name="Noordeloos M.E."/>
            <person name="Ohm R.A."/>
            <person name="Ortiz-Santana B."/>
            <person name="Ovrebo C."/>
            <person name="Racz N."/>
            <person name="Riley R."/>
            <person name="Savchenko A."/>
            <person name="Shiryaev A."/>
            <person name="Soop K."/>
            <person name="Spirin V."/>
            <person name="Szebenyi C."/>
            <person name="Tomsovsky M."/>
            <person name="Tulloss R.E."/>
            <person name="Uehling J."/>
            <person name="Grigoriev I.V."/>
            <person name="Vagvolgyi C."/>
            <person name="Papp T."/>
            <person name="Martin F.M."/>
            <person name="Miettinen O."/>
            <person name="Hibbett D.S."/>
            <person name="Nagy L.G."/>
        </authorList>
    </citation>
    <scope>NUCLEOTIDE SEQUENCE [LARGE SCALE GENOMIC DNA]</scope>
    <source>
        <strain evidence="4 5">CBS 309.79</strain>
    </source>
</reference>
<accession>A0A5C3QH64</accession>
<dbReference type="OrthoDB" id="3266941at2759"/>
<protein>
    <recommendedName>
        <fullName evidence="6">Mid2 domain-containing protein</fullName>
    </recommendedName>
</protein>
<evidence type="ECO:0000313" key="5">
    <source>
        <dbReference type="Proteomes" id="UP000305067"/>
    </source>
</evidence>
<keyword evidence="3" id="KW-0732">Signal</keyword>
<evidence type="ECO:0000256" key="1">
    <source>
        <dbReference type="SAM" id="MobiDB-lite"/>
    </source>
</evidence>
<gene>
    <name evidence="4" type="ORF">BDV98DRAFT_593316</name>
</gene>
<evidence type="ECO:0000256" key="2">
    <source>
        <dbReference type="SAM" id="Phobius"/>
    </source>
</evidence>
<evidence type="ECO:0000256" key="3">
    <source>
        <dbReference type="SAM" id="SignalP"/>
    </source>
</evidence>
<sequence>MLNPLLYIAFVLLSQPVQVAVALSYLQIQTPGPITQCGRVTIPLAQGNFTDGRGDDPTPVSLTILPFNSSNIVIPIAGLSGSSESIQLDFLPVPADVPFFLSLSDARNELLGSISDVIRIQTSNVTTCLPAAFTPPVYSIPDRLTQCEVFEISYDASQLTTIPQVKVVSALGVSYNLAQVDSPEQGVGGAFFSLNAFRGAQVALAIDDGQGNSETTVLFSVFGDTTTSAECISFGNFTFEPPLGHEPTAAEENGLPIAALVGIGVGIGIFVVLVVGTMVFFVLRARRRRQEDSQLYSDFFMTQGGDNGQQPPGPLSQPASGTILSPTGTTRYIINPAYTTQYYGEDEKARRSRDSWLAVSVRHTSVSSPMGIGVDMVRQQPNVKSRSRETGEYPRLNSVSSFDIVRMLDTAESAGQYQLESESSKHSSQQAIPVQDTPSSKTHLTSIRLSLEDIPTSPVVVSPVTPDSVMSETRVSSRQKRRGPADVPMDPTSFISTASNGMFGSFPTGQLTTGQLDSGPGYRISHLTAASEGVRSPVTPNAPHPQPQAF</sequence>
<evidence type="ECO:0000313" key="4">
    <source>
        <dbReference type="EMBL" id="TFL01433.1"/>
    </source>
</evidence>
<feature type="transmembrane region" description="Helical" evidence="2">
    <location>
        <begin position="257"/>
        <end position="283"/>
    </location>
</feature>
<organism evidence="4 5">
    <name type="scientific">Pterulicium gracile</name>
    <dbReference type="NCBI Taxonomy" id="1884261"/>
    <lineage>
        <taxon>Eukaryota</taxon>
        <taxon>Fungi</taxon>
        <taxon>Dikarya</taxon>
        <taxon>Basidiomycota</taxon>
        <taxon>Agaricomycotina</taxon>
        <taxon>Agaricomycetes</taxon>
        <taxon>Agaricomycetidae</taxon>
        <taxon>Agaricales</taxon>
        <taxon>Pleurotineae</taxon>
        <taxon>Pterulaceae</taxon>
        <taxon>Pterulicium</taxon>
    </lineage>
</organism>
<dbReference type="Proteomes" id="UP000305067">
    <property type="component" value="Unassembled WGS sequence"/>
</dbReference>
<feature type="chain" id="PRO_5022698401" description="Mid2 domain-containing protein" evidence="3">
    <location>
        <begin position="23"/>
        <end position="550"/>
    </location>
</feature>
<keyword evidence="5" id="KW-1185">Reference proteome</keyword>
<name>A0A5C3QH64_9AGAR</name>
<feature type="region of interest" description="Disordered" evidence="1">
    <location>
        <begin position="506"/>
        <end position="550"/>
    </location>
</feature>
<dbReference type="AlphaFoldDB" id="A0A5C3QH64"/>
<feature type="compositionally biased region" description="Polar residues" evidence="1">
    <location>
        <begin position="506"/>
        <end position="516"/>
    </location>
</feature>